<dbReference type="GO" id="GO:0031410">
    <property type="term" value="C:cytoplasmic vesicle"/>
    <property type="evidence" value="ECO:0007669"/>
    <property type="project" value="TreeGrafter"/>
</dbReference>
<comment type="similarity">
    <text evidence="2 4">Belongs to the band 7/mec-2 family. Flotillin subfamily.</text>
</comment>
<dbReference type="CDD" id="cd03399">
    <property type="entry name" value="SPFH_flotillin"/>
    <property type="match status" value="1"/>
</dbReference>
<dbReference type="InterPro" id="IPR001107">
    <property type="entry name" value="Band_7"/>
</dbReference>
<evidence type="ECO:0000313" key="9">
    <source>
        <dbReference type="Proteomes" id="UP000790347"/>
    </source>
</evidence>
<sequence>MTSFFCHNIDNIESFDLIMAKKSGFVTCGPNEALIVSGCCHRRPLMIPGGRVFVWPGIQKVQRISLNTMTLVIESPRVYTQQGVSISVTGIAQVKIQGQNADMLRSACEQFLGKSDEEIMIVARETLEGHQRAIMASMTVEEIYKNRKKFSKKVFEVASTDLVDMGLLVVSYTIKDINDDEGYLKALGQARTAEVKRDARIGEAQAQRDATIKEALANEEKQTAELANKTEIAKAQRDFELKKASYDAEIYTKKADAELATALQTAIIQQRIMEEKMQVKIIEKTQDIEIQKEEIERKRKELEATIMKAADAERYRLEKLAEANKERIIRETEAEAKAIELRGDAEAHVIDAKAKVDAEILAQKADAYRNYENAAKIEMILNTLPRVAAEIAGPLAECNRIVMVSNSDEIGAGKITCEVLEIITKIHSSIATMIQTSSTSAASAAAAVVQQSSTSTATTEHGSQQHFQSRAETSTSSISSKYRPLF</sequence>
<dbReference type="EMBL" id="ASGP02000004">
    <property type="protein sequence ID" value="KAH9510969.1"/>
    <property type="molecule type" value="Genomic_DNA"/>
</dbReference>
<comment type="caution">
    <text evidence="8">The sequence shown here is derived from an EMBL/GenBank/DDBJ whole genome shotgun (WGS) entry which is preliminary data.</text>
</comment>
<keyword evidence="5" id="KW-0175">Coiled coil</keyword>
<evidence type="ECO:0000259" key="7">
    <source>
        <dbReference type="SMART" id="SM00244"/>
    </source>
</evidence>
<dbReference type="SMART" id="SM00244">
    <property type="entry name" value="PHB"/>
    <property type="match status" value="1"/>
</dbReference>
<gene>
    <name evidence="8" type="primary">FLOT1</name>
    <name evidence="8" type="ORF">DERF_009457</name>
</gene>
<evidence type="ECO:0000256" key="2">
    <source>
        <dbReference type="ARBA" id="ARBA00007161"/>
    </source>
</evidence>
<comment type="subcellular location">
    <subcellularLocation>
        <location evidence="1">Membrane</location>
    </subcellularLocation>
</comment>
<feature type="region of interest" description="Disordered" evidence="6">
    <location>
        <begin position="455"/>
        <end position="486"/>
    </location>
</feature>
<dbReference type="GO" id="GO:0002020">
    <property type="term" value="F:protease binding"/>
    <property type="evidence" value="ECO:0007669"/>
    <property type="project" value="TreeGrafter"/>
</dbReference>
<dbReference type="InterPro" id="IPR036013">
    <property type="entry name" value="Band_7/SPFH_dom_sf"/>
</dbReference>
<dbReference type="AlphaFoldDB" id="A0A922L0W5"/>
<proteinExistence type="inferred from homology"/>
<feature type="coiled-coil region" evidence="5">
    <location>
        <begin position="281"/>
        <end position="342"/>
    </location>
</feature>
<dbReference type="Proteomes" id="UP000790347">
    <property type="component" value="Unassembled WGS sequence"/>
</dbReference>
<organism evidence="8 9">
    <name type="scientific">Dermatophagoides farinae</name>
    <name type="common">American house dust mite</name>
    <dbReference type="NCBI Taxonomy" id="6954"/>
    <lineage>
        <taxon>Eukaryota</taxon>
        <taxon>Metazoa</taxon>
        <taxon>Ecdysozoa</taxon>
        <taxon>Arthropoda</taxon>
        <taxon>Chelicerata</taxon>
        <taxon>Arachnida</taxon>
        <taxon>Acari</taxon>
        <taxon>Acariformes</taxon>
        <taxon>Sarcoptiformes</taxon>
        <taxon>Astigmata</taxon>
        <taxon>Psoroptidia</taxon>
        <taxon>Analgoidea</taxon>
        <taxon>Pyroglyphidae</taxon>
        <taxon>Dermatophagoidinae</taxon>
        <taxon>Dermatophagoides</taxon>
    </lineage>
</organism>
<dbReference type="Gene3D" id="3.30.479.30">
    <property type="entry name" value="Band 7 domain"/>
    <property type="match status" value="1"/>
</dbReference>
<dbReference type="PANTHER" id="PTHR13806">
    <property type="entry name" value="FLOTILLIN-RELATED"/>
    <property type="match status" value="1"/>
</dbReference>
<accession>A0A922L0W5</accession>
<evidence type="ECO:0000256" key="1">
    <source>
        <dbReference type="ARBA" id="ARBA00004370"/>
    </source>
</evidence>
<dbReference type="Pfam" id="PF01145">
    <property type="entry name" value="Band_7"/>
    <property type="match status" value="1"/>
</dbReference>
<dbReference type="GO" id="GO:0016600">
    <property type="term" value="C:flotillin complex"/>
    <property type="evidence" value="ECO:0007669"/>
    <property type="project" value="TreeGrafter"/>
</dbReference>
<evidence type="ECO:0000256" key="6">
    <source>
        <dbReference type="SAM" id="MobiDB-lite"/>
    </source>
</evidence>
<evidence type="ECO:0000256" key="5">
    <source>
        <dbReference type="SAM" id="Coils"/>
    </source>
</evidence>
<name>A0A922L0W5_DERFA</name>
<dbReference type="PANTHER" id="PTHR13806:SF46">
    <property type="entry name" value="FLOTILLIN-1-RELATED"/>
    <property type="match status" value="1"/>
</dbReference>
<dbReference type="SUPFAM" id="SSF117892">
    <property type="entry name" value="Band 7/SPFH domain"/>
    <property type="match status" value="1"/>
</dbReference>
<dbReference type="GO" id="GO:0002090">
    <property type="term" value="P:regulation of receptor internalization"/>
    <property type="evidence" value="ECO:0007669"/>
    <property type="project" value="TreeGrafter"/>
</dbReference>
<dbReference type="GO" id="GO:2000049">
    <property type="term" value="P:positive regulation of cell-cell adhesion mediated by cadherin"/>
    <property type="evidence" value="ECO:0007669"/>
    <property type="project" value="TreeGrafter"/>
</dbReference>
<keyword evidence="9" id="KW-1185">Reference proteome</keyword>
<protein>
    <submittedName>
        <fullName evidence="8">Flotillin-like protein 1</fullName>
    </submittedName>
</protein>
<reference evidence="8" key="2">
    <citation type="journal article" date="2022" name="Res Sq">
        <title>Comparative Genomics Reveals Insights into the Divergent Evolution of Astigmatic Mites and Household Pest Adaptations.</title>
        <authorList>
            <person name="Xiong Q."/>
            <person name="Wan A.T.-Y."/>
            <person name="Liu X.-Y."/>
            <person name="Fung C.S.-H."/>
            <person name="Xiao X."/>
            <person name="Malainual N."/>
            <person name="Hou J."/>
            <person name="Wang L."/>
            <person name="Wang M."/>
            <person name="Yang K."/>
            <person name="Cui Y."/>
            <person name="Leung E."/>
            <person name="Nong W."/>
            <person name="Shin S.-K."/>
            <person name="Au S."/>
            <person name="Jeong K.Y."/>
            <person name="Chew F.T."/>
            <person name="Hui J."/>
            <person name="Leung T.F."/>
            <person name="Tungtrongchitr A."/>
            <person name="Zhong N."/>
            <person name="Liu Z."/>
            <person name="Tsui S."/>
        </authorList>
    </citation>
    <scope>NUCLEOTIDE SEQUENCE</scope>
    <source>
        <strain evidence="8">Derf</strain>
        <tissue evidence="8">Whole organism</tissue>
    </source>
</reference>
<keyword evidence="3" id="KW-0472">Membrane</keyword>
<feature type="compositionally biased region" description="Polar residues" evidence="6">
    <location>
        <begin position="460"/>
        <end position="472"/>
    </location>
</feature>
<evidence type="ECO:0000313" key="8">
    <source>
        <dbReference type="EMBL" id="KAH9510969.1"/>
    </source>
</evidence>
<dbReference type="GO" id="GO:0072659">
    <property type="term" value="P:protein localization to plasma membrane"/>
    <property type="evidence" value="ECO:0007669"/>
    <property type="project" value="TreeGrafter"/>
</dbReference>
<dbReference type="GO" id="GO:0070528">
    <property type="term" value="P:protein kinase C signaling"/>
    <property type="evidence" value="ECO:0007669"/>
    <property type="project" value="TreeGrafter"/>
</dbReference>
<reference evidence="8" key="1">
    <citation type="submission" date="2013-05" db="EMBL/GenBank/DDBJ databases">
        <authorList>
            <person name="Yim A.K.Y."/>
            <person name="Chan T.F."/>
            <person name="Ji K.M."/>
            <person name="Liu X.Y."/>
            <person name="Zhou J.W."/>
            <person name="Li R.Q."/>
            <person name="Yang K.Y."/>
            <person name="Li J."/>
            <person name="Li M."/>
            <person name="Law P.T.W."/>
            <person name="Wu Y.L."/>
            <person name="Cai Z.L."/>
            <person name="Qin H."/>
            <person name="Bao Y."/>
            <person name="Leung R.K.K."/>
            <person name="Ng P.K.S."/>
            <person name="Zou J."/>
            <person name="Zhong X.J."/>
            <person name="Ran P.X."/>
            <person name="Zhong N.S."/>
            <person name="Liu Z.G."/>
            <person name="Tsui S.K.W."/>
        </authorList>
    </citation>
    <scope>NUCLEOTIDE SEQUENCE</scope>
    <source>
        <strain evidence="8">Derf</strain>
        <tissue evidence="8">Whole organism</tissue>
    </source>
</reference>
<dbReference type="GO" id="GO:1901890">
    <property type="term" value="P:positive regulation of cell junction assembly"/>
    <property type="evidence" value="ECO:0007669"/>
    <property type="project" value="TreeGrafter"/>
</dbReference>
<feature type="domain" description="Band 7" evidence="7">
    <location>
        <begin position="107"/>
        <end position="289"/>
    </location>
</feature>
<evidence type="ECO:0000256" key="3">
    <source>
        <dbReference type="ARBA" id="ARBA00023136"/>
    </source>
</evidence>
<dbReference type="InterPro" id="IPR027705">
    <property type="entry name" value="Flotillin_fam"/>
</dbReference>
<evidence type="ECO:0000256" key="4">
    <source>
        <dbReference type="RuleBase" id="RU366054"/>
    </source>
</evidence>
<dbReference type="GO" id="GO:0045807">
    <property type="term" value="P:positive regulation of endocytosis"/>
    <property type="evidence" value="ECO:0007669"/>
    <property type="project" value="TreeGrafter"/>
</dbReference>